<dbReference type="InterPro" id="IPR052174">
    <property type="entry name" value="Flavoredoxin"/>
</dbReference>
<evidence type="ECO:0008006" key="3">
    <source>
        <dbReference type="Google" id="ProtNLM"/>
    </source>
</evidence>
<dbReference type="Gene3D" id="2.30.110.10">
    <property type="entry name" value="Electron Transport, Fmn-binding Protein, Chain A"/>
    <property type="match status" value="1"/>
</dbReference>
<dbReference type="AlphaFoldDB" id="A0A7S7AVL2"/>
<evidence type="ECO:0000313" key="1">
    <source>
        <dbReference type="EMBL" id="QOW60320.1"/>
    </source>
</evidence>
<gene>
    <name evidence="1" type="ORF">IFE08_10920</name>
</gene>
<dbReference type="RefSeq" id="WP_020966350.1">
    <property type="nucleotide sequence ID" value="NZ_CP061839.1"/>
</dbReference>
<organism evidence="1 2">
    <name type="scientific">Treponema pedis</name>
    <dbReference type="NCBI Taxonomy" id="409322"/>
    <lineage>
        <taxon>Bacteria</taxon>
        <taxon>Pseudomonadati</taxon>
        <taxon>Spirochaetota</taxon>
        <taxon>Spirochaetia</taxon>
        <taxon>Spirochaetales</taxon>
        <taxon>Treponemataceae</taxon>
        <taxon>Treponema</taxon>
    </lineage>
</organism>
<name>A0A7S7AVL2_9SPIR</name>
<sequence length="183" mass="20984">MKNFKMQKATPELVDKLIKPVTSITGEHREGFLVTAGSGTEREKWNTMTAGWGGIGYLWNKITACVVIRPTRYTYEFAEKEDYITLSFFDSKDKKMREALSICGTKSGRDIDKAEVTGLKPVLLEEGAVGFEQAKINIVCRKLYRSRFDPDLFSDPQIIINAYPKRDFHYVYICEILSIYTKE</sequence>
<evidence type="ECO:0000313" key="2">
    <source>
        <dbReference type="Proteomes" id="UP000593915"/>
    </source>
</evidence>
<proteinExistence type="predicted"/>
<dbReference type="GeneID" id="301091009"/>
<protein>
    <recommendedName>
        <fullName evidence="3">Flavin reductase like domain-containing protein</fullName>
    </recommendedName>
</protein>
<reference evidence="1 2" key="1">
    <citation type="submission" date="2020-09" db="EMBL/GenBank/DDBJ databases">
        <title>Characterization of Treponema spp. from bovine digital dermatitis in Korea.</title>
        <authorList>
            <person name="Espiritu H.M."/>
            <person name="Cho Y.I."/>
            <person name="Mamuad L."/>
        </authorList>
    </citation>
    <scope>NUCLEOTIDE SEQUENCE [LARGE SCALE GENOMIC DNA]</scope>
    <source>
        <strain evidence="1 2">KS1</strain>
    </source>
</reference>
<dbReference type="PANTHER" id="PTHR43567">
    <property type="entry name" value="FLAVOREDOXIN-RELATED-RELATED"/>
    <property type="match status" value="1"/>
</dbReference>
<dbReference type="InterPro" id="IPR012349">
    <property type="entry name" value="Split_barrel_FMN-bd"/>
</dbReference>
<dbReference type="Proteomes" id="UP000593915">
    <property type="component" value="Chromosome"/>
</dbReference>
<dbReference type="EMBL" id="CP061839">
    <property type="protein sequence ID" value="QOW60320.1"/>
    <property type="molecule type" value="Genomic_DNA"/>
</dbReference>
<dbReference type="PANTHER" id="PTHR43567:SF5">
    <property type="entry name" value="HYPOTHETICAL CYTOSOLIC PROTEIN"/>
    <property type="match status" value="1"/>
</dbReference>
<dbReference type="SUPFAM" id="SSF50475">
    <property type="entry name" value="FMN-binding split barrel"/>
    <property type="match status" value="1"/>
</dbReference>
<accession>A0A7S7AVL2</accession>